<evidence type="ECO:0000313" key="5">
    <source>
        <dbReference type="EMBL" id="CAG9310782.1"/>
    </source>
</evidence>
<keyword evidence="4" id="KW-0472">Membrane</keyword>
<keyword evidence="4" id="KW-0812">Transmembrane</keyword>
<dbReference type="PROSITE" id="PS50297">
    <property type="entry name" value="ANK_REP_REGION"/>
    <property type="match status" value="2"/>
</dbReference>
<dbReference type="PANTHER" id="PTHR24188:SF29">
    <property type="entry name" value="GH09064P"/>
    <property type="match status" value="1"/>
</dbReference>
<evidence type="ECO:0000256" key="2">
    <source>
        <dbReference type="ARBA" id="ARBA00023043"/>
    </source>
</evidence>
<accession>A0AAU9IBA0</accession>
<comment type="caution">
    <text evidence="5">The sequence shown here is derived from an EMBL/GenBank/DDBJ whole genome shotgun (WGS) entry which is preliminary data.</text>
</comment>
<gene>
    <name evidence="5" type="ORF">BSTOLATCC_MIC2497</name>
</gene>
<feature type="repeat" description="ANK" evidence="3">
    <location>
        <begin position="144"/>
        <end position="176"/>
    </location>
</feature>
<dbReference type="Proteomes" id="UP001162131">
    <property type="component" value="Unassembled WGS sequence"/>
</dbReference>
<evidence type="ECO:0008006" key="7">
    <source>
        <dbReference type="Google" id="ProtNLM"/>
    </source>
</evidence>
<dbReference type="EMBL" id="CAJZBQ010000003">
    <property type="protein sequence ID" value="CAG9310782.1"/>
    <property type="molecule type" value="Genomic_DNA"/>
</dbReference>
<evidence type="ECO:0000313" key="6">
    <source>
        <dbReference type="Proteomes" id="UP001162131"/>
    </source>
</evidence>
<dbReference type="PANTHER" id="PTHR24188">
    <property type="entry name" value="ANKYRIN REPEAT PROTEIN"/>
    <property type="match status" value="1"/>
</dbReference>
<dbReference type="Gene3D" id="1.25.40.20">
    <property type="entry name" value="Ankyrin repeat-containing domain"/>
    <property type="match status" value="1"/>
</dbReference>
<dbReference type="InterPro" id="IPR036770">
    <property type="entry name" value="Ankyrin_rpt-contain_sf"/>
</dbReference>
<dbReference type="SMART" id="SM00248">
    <property type="entry name" value="ANK"/>
    <property type="match status" value="3"/>
</dbReference>
<feature type="transmembrane region" description="Helical" evidence="4">
    <location>
        <begin position="29"/>
        <end position="48"/>
    </location>
</feature>
<dbReference type="InterPro" id="IPR002110">
    <property type="entry name" value="Ankyrin_rpt"/>
</dbReference>
<proteinExistence type="predicted"/>
<organism evidence="5 6">
    <name type="scientific">Blepharisma stoltei</name>
    <dbReference type="NCBI Taxonomy" id="1481888"/>
    <lineage>
        <taxon>Eukaryota</taxon>
        <taxon>Sar</taxon>
        <taxon>Alveolata</taxon>
        <taxon>Ciliophora</taxon>
        <taxon>Postciliodesmatophora</taxon>
        <taxon>Heterotrichea</taxon>
        <taxon>Heterotrichida</taxon>
        <taxon>Blepharismidae</taxon>
        <taxon>Blepharisma</taxon>
    </lineage>
</organism>
<dbReference type="SUPFAM" id="SSF48403">
    <property type="entry name" value="Ankyrin repeat"/>
    <property type="match status" value="1"/>
</dbReference>
<dbReference type="PROSITE" id="PS50088">
    <property type="entry name" value="ANK_REPEAT"/>
    <property type="match status" value="2"/>
</dbReference>
<keyword evidence="4" id="KW-1133">Transmembrane helix</keyword>
<keyword evidence="2 3" id="KW-0040">ANK repeat</keyword>
<protein>
    <recommendedName>
        <fullName evidence="7">Ankyrin repeat domain-containing protein</fullName>
    </recommendedName>
</protein>
<evidence type="ECO:0000256" key="4">
    <source>
        <dbReference type="SAM" id="Phobius"/>
    </source>
</evidence>
<evidence type="ECO:0000256" key="3">
    <source>
        <dbReference type="PROSITE-ProRule" id="PRU00023"/>
    </source>
</evidence>
<dbReference type="Pfam" id="PF12796">
    <property type="entry name" value="Ank_2"/>
    <property type="match status" value="1"/>
</dbReference>
<name>A0AAU9IBA0_9CILI</name>
<feature type="repeat" description="ANK" evidence="3">
    <location>
        <begin position="177"/>
        <end position="209"/>
    </location>
</feature>
<sequence length="337" mass="39375">MVYGLHIRALHIRNRRDSWRFWRVNKLKFIRTYWGIGAMSLICTWIWGPTGFFKFNFRLFVNEKLYKYFPMDHGGNVLFPFSYLITLCQKSYLRTSWTSFDQRSFFPHSEGYKLKVAICHNDFQLAASVLNRGFDINSILDKRRKYSPLLLASQLGKLEMVEYLVSRGADLNARDFEGNTPLMMAVIHEQTDVIKALVSFGAKLDLKDNYGYTAIDKAESRGYQNIVNFLSNKAPEAERIYVNPVTYLLESYAVFAKENSLDLAKKYQVKQYFNGEVYPYFKNTQGMLLYLFGNYEDKDIGKQCVNFFYLNSLDDKSSTDQNLFSIGEVFSENMMNK</sequence>
<dbReference type="AlphaFoldDB" id="A0AAU9IBA0"/>
<reference evidence="5" key="1">
    <citation type="submission" date="2021-09" db="EMBL/GenBank/DDBJ databases">
        <authorList>
            <consortium name="AG Swart"/>
            <person name="Singh M."/>
            <person name="Singh A."/>
            <person name="Seah K."/>
            <person name="Emmerich C."/>
        </authorList>
    </citation>
    <scope>NUCLEOTIDE SEQUENCE</scope>
    <source>
        <strain evidence="5">ATCC30299</strain>
    </source>
</reference>
<keyword evidence="6" id="KW-1185">Reference proteome</keyword>
<keyword evidence="1" id="KW-0677">Repeat</keyword>
<evidence type="ECO:0000256" key="1">
    <source>
        <dbReference type="ARBA" id="ARBA00022737"/>
    </source>
</evidence>